<dbReference type="SUPFAM" id="SSF51905">
    <property type="entry name" value="FAD/NAD(P)-binding domain"/>
    <property type="match status" value="1"/>
</dbReference>
<proteinExistence type="inferred from homology"/>
<dbReference type="EMBL" id="CADCWF010000321">
    <property type="protein sequence ID" value="CAA9578405.1"/>
    <property type="molecule type" value="Genomic_DNA"/>
</dbReference>
<comment type="similarity">
    <text evidence="2">Belongs to the class-I pyridine nucleotide-disulfide oxidoreductase family.</text>
</comment>
<dbReference type="Pfam" id="PF07992">
    <property type="entry name" value="Pyr_redox_2"/>
    <property type="match status" value="1"/>
</dbReference>
<feature type="domain" description="Pyridine nucleotide-disulphide oxidoreductase dimerisation" evidence="6">
    <location>
        <begin position="170"/>
        <end position="277"/>
    </location>
</feature>
<dbReference type="SUPFAM" id="SSF55424">
    <property type="entry name" value="FAD/NAD-linked reductases, dimerisation (C-terminal) domain"/>
    <property type="match status" value="1"/>
</dbReference>
<dbReference type="PANTHER" id="PTHR43014">
    <property type="entry name" value="MERCURIC REDUCTASE"/>
    <property type="match status" value="1"/>
</dbReference>
<evidence type="ECO:0000256" key="4">
    <source>
        <dbReference type="ARBA" id="ARBA00022827"/>
    </source>
</evidence>
<dbReference type="PANTHER" id="PTHR43014:SF2">
    <property type="entry name" value="MERCURIC REDUCTASE"/>
    <property type="match status" value="1"/>
</dbReference>
<dbReference type="Pfam" id="PF02852">
    <property type="entry name" value="Pyr_redox_dim"/>
    <property type="match status" value="1"/>
</dbReference>
<dbReference type="PRINTS" id="PR00411">
    <property type="entry name" value="PNDRDTASEI"/>
</dbReference>
<dbReference type="InterPro" id="IPR016156">
    <property type="entry name" value="FAD/NAD-linked_Rdtase_dimer_sf"/>
</dbReference>
<evidence type="ECO:0000259" key="7">
    <source>
        <dbReference type="Pfam" id="PF07992"/>
    </source>
</evidence>
<name>A0A6J4VHX7_9BACT</name>
<dbReference type="InterPro" id="IPR004099">
    <property type="entry name" value="Pyr_nucl-diS_OxRdtase_dimer"/>
</dbReference>
<dbReference type="Gene3D" id="3.30.390.30">
    <property type="match status" value="1"/>
</dbReference>
<dbReference type="FunFam" id="3.30.390.30:FF:000001">
    <property type="entry name" value="Dihydrolipoyl dehydrogenase"/>
    <property type="match status" value="1"/>
</dbReference>
<evidence type="ECO:0000256" key="2">
    <source>
        <dbReference type="ARBA" id="ARBA00007532"/>
    </source>
</evidence>
<evidence type="ECO:0000256" key="3">
    <source>
        <dbReference type="ARBA" id="ARBA00022630"/>
    </source>
</evidence>
<accession>A0A6J4VHX7</accession>
<comment type="cofactor">
    <cofactor evidence="1">
        <name>FAD</name>
        <dbReference type="ChEBI" id="CHEBI:57692"/>
    </cofactor>
</comment>
<protein>
    <submittedName>
        <fullName evidence="8">PF00070 family, FAD-dependent NAD(P)-disulphide oxidoreductase</fullName>
    </submittedName>
</protein>
<dbReference type="Gene3D" id="3.50.50.60">
    <property type="entry name" value="FAD/NAD(P)-binding domain"/>
    <property type="match status" value="2"/>
</dbReference>
<sequence>MLGGSYIGLEFGQMFRRFGSRVTVVQRGPQLLAREDPDIADAVAAILREDGMEVLLETSAVAVEPPGDGRVSLAVRSPEGERTLLGSHLLAAAGRTPNTDTLDLAAAGVTTVTGGFVEANERLETSVPGVYALGDVKGGPAFTHIAFDDYRIVRDNLLHGGNRVVGDRPVPYAVFIDPQLGRIGLSESDAGKAGKTVRIAKMGMERVARAVEIAEPRGFMKVVVDAETDQILGAAVLGVEGGELMAMLQIAMMGRLPTAALREAVFAHPTLAESFNNLFASSEG</sequence>
<keyword evidence="4" id="KW-0274">FAD</keyword>
<dbReference type="AlphaFoldDB" id="A0A6J4VHX7"/>
<dbReference type="GO" id="GO:0050660">
    <property type="term" value="F:flavin adenine dinucleotide binding"/>
    <property type="evidence" value="ECO:0007669"/>
    <property type="project" value="TreeGrafter"/>
</dbReference>
<keyword evidence="3" id="KW-0285">Flavoprotein</keyword>
<evidence type="ECO:0000256" key="1">
    <source>
        <dbReference type="ARBA" id="ARBA00001974"/>
    </source>
</evidence>
<dbReference type="GO" id="GO:0003955">
    <property type="term" value="F:NAD(P)H dehydrogenase (quinone) activity"/>
    <property type="evidence" value="ECO:0007669"/>
    <property type="project" value="TreeGrafter"/>
</dbReference>
<organism evidence="8">
    <name type="scientific">uncultured Thermomicrobiales bacterium</name>
    <dbReference type="NCBI Taxonomy" id="1645740"/>
    <lineage>
        <taxon>Bacteria</taxon>
        <taxon>Pseudomonadati</taxon>
        <taxon>Thermomicrobiota</taxon>
        <taxon>Thermomicrobia</taxon>
        <taxon>Thermomicrobiales</taxon>
        <taxon>environmental samples</taxon>
    </lineage>
</organism>
<dbReference type="InterPro" id="IPR036188">
    <property type="entry name" value="FAD/NAD-bd_sf"/>
</dbReference>
<keyword evidence="5" id="KW-0560">Oxidoreductase</keyword>
<feature type="domain" description="FAD/NAD(P)-binding" evidence="7">
    <location>
        <begin position="2"/>
        <end position="148"/>
    </location>
</feature>
<gene>
    <name evidence="8" type="ORF">AVDCRST_MAG59-4366</name>
</gene>
<dbReference type="InterPro" id="IPR023753">
    <property type="entry name" value="FAD/NAD-binding_dom"/>
</dbReference>
<evidence type="ECO:0000256" key="5">
    <source>
        <dbReference type="ARBA" id="ARBA00023002"/>
    </source>
</evidence>
<reference evidence="8" key="1">
    <citation type="submission" date="2020-02" db="EMBL/GenBank/DDBJ databases">
        <authorList>
            <person name="Meier V. D."/>
        </authorList>
    </citation>
    <scope>NUCLEOTIDE SEQUENCE</scope>
    <source>
        <strain evidence="8">AVDCRST_MAG59</strain>
    </source>
</reference>
<evidence type="ECO:0000259" key="6">
    <source>
        <dbReference type="Pfam" id="PF02852"/>
    </source>
</evidence>
<evidence type="ECO:0000313" key="8">
    <source>
        <dbReference type="EMBL" id="CAA9578405.1"/>
    </source>
</evidence>
<dbReference type="PRINTS" id="PR00368">
    <property type="entry name" value="FADPNR"/>
</dbReference>